<evidence type="ECO:0000313" key="2">
    <source>
        <dbReference type="Proteomes" id="UP001152795"/>
    </source>
</evidence>
<dbReference type="Proteomes" id="UP001152795">
    <property type="component" value="Unassembled WGS sequence"/>
</dbReference>
<gene>
    <name evidence="1" type="ORF">PACLA_8A031882</name>
</gene>
<dbReference type="AlphaFoldDB" id="A0A7D9ER37"/>
<name>A0A7D9ER37_PARCT</name>
<protein>
    <submittedName>
        <fullName evidence="1">Uncharacterized protein</fullName>
    </submittedName>
</protein>
<keyword evidence="2" id="KW-1185">Reference proteome</keyword>
<proteinExistence type="predicted"/>
<accession>A0A7D9ER37</accession>
<reference evidence="1" key="1">
    <citation type="submission" date="2020-04" db="EMBL/GenBank/DDBJ databases">
        <authorList>
            <person name="Alioto T."/>
            <person name="Alioto T."/>
            <person name="Gomez Garrido J."/>
        </authorList>
    </citation>
    <scope>NUCLEOTIDE SEQUENCE</scope>
    <source>
        <strain evidence="1">A484AB</strain>
    </source>
</reference>
<comment type="caution">
    <text evidence="1">The sequence shown here is derived from an EMBL/GenBank/DDBJ whole genome shotgun (WGS) entry which is preliminary data.</text>
</comment>
<evidence type="ECO:0000313" key="1">
    <source>
        <dbReference type="EMBL" id="CAB4015061.1"/>
    </source>
</evidence>
<organism evidence="1 2">
    <name type="scientific">Paramuricea clavata</name>
    <name type="common">Red gorgonian</name>
    <name type="synonym">Violescent sea-whip</name>
    <dbReference type="NCBI Taxonomy" id="317549"/>
    <lineage>
        <taxon>Eukaryota</taxon>
        <taxon>Metazoa</taxon>
        <taxon>Cnidaria</taxon>
        <taxon>Anthozoa</taxon>
        <taxon>Octocorallia</taxon>
        <taxon>Malacalcyonacea</taxon>
        <taxon>Plexauridae</taxon>
        <taxon>Paramuricea</taxon>
    </lineage>
</organism>
<dbReference type="EMBL" id="CACRXK020008560">
    <property type="protein sequence ID" value="CAB4015061.1"/>
    <property type="molecule type" value="Genomic_DNA"/>
</dbReference>
<sequence>MKRLGVKHRTQILDTRQARNKSFTMDYYIIIVLLTLVLSSSDVVKGSLTSKSSGSL</sequence>